<dbReference type="Proteomes" id="UP000000271">
    <property type="component" value="Chromosome"/>
</dbReference>
<feature type="transmembrane region" description="Helical" evidence="5">
    <location>
        <begin position="100"/>
        <end position="119"/>
    </location>
</feature>
<dbReference type="SUPFAM" id="SSF141322">
    <property type="entry name" value="NfeD domain-like"/>
    <property type="match status" value="1"/>
</dbReference>
<dbReference type="EMBL" id="CP001791">
    <property type="protein sequence ID" value="ADH99827.1"/>
    <property type="molecule type" value="Genomic_DNA"/>
</dbReference>
<dbReference type="RefSeq" id="WP_013173249.1">
    <property type="nucleotide sequence ID" value="NC_014219.1"/>
</dbReference>
<feature type="domain" description="NfeD-like C-terminal" evidence="6">
    <location>
        <begin position="153"/>
        <end position="206"/>
    </location>
</feature>
<dbReference type="InterPro" id="IPR002810">
    <property type="entry name" value="NfeD-like_C"/>
</dbReference>
<dbReference type="InterPro" id="IPR012340">
    <property type="entry name" value="NA-bd_OB-fold"/>
</dbReference>
<keyword evidence="3 5" id="KW-1133">Transmembrane helix</keyword>
<evidence type="ECO:0000256" key="5">
    <source>
        <dbReference type="SAM" id="Phobius"/>
    </source>
</evidence>
<feature type="transmembrane region" description="Helical" evidence="5">
    <location>
        <begin position="6"/>
        <end position="25"/>
    </location>
</feature>
<dbReference type="InterPro" id="IPR052165">
    <property type="entry name" value="Membrane_assoc_protease"/>
</dbReference>
<dbReference type="Gene3D" id="2.40.50.140">
    <property type="entry name" value="Nucleic acid-binding proteins"/>
    <property type="match status" value="1"/>
</dbReference>
<dbReference type="eggNOG" id="COG1030">
    <property type="taxonomic scope" value="Bacteria"/>
</dbReference>
<reference evidence="7" key="1">
    <citation type="submission" date="2009-10" db="EMBL/GenBank/DDBJ databases">
        <title>Complete sequence of Bacillus selenitireducens MLS10.</title>
        <authorList>
            <consortium name="US DOE Joint Genome Institute"/>
            <person name="Lucas S."/>
            <person name="Copeland A."/>
            <person name="Lapidus A."/>
            <person name="Glavina del Rio T."/>
            <person name="Dalin E."/>
            <person name="Tice H."/>
            <person name="Bruce D."/>
            <person name="Goodwin L."/>
            <person name="Pitluck S."/>
            <person name="Sims D."/>
            <person name="Brettin T."/>
            <person name="Detter J.C."/>
            <person name="Han C."/>
            <person name="Larimer F."/>
            <person name="Land M."/>
            <person name="Hauser L."/>
            <person name="Kyrpides N."/>
            <person name="Ovchinnikova G."/>
            <person name="Stolz J."/>
        </authorList>
    </citation>
    <scope>NUCLEOTIDE SEQUENCE [LARGE SCALE GENOMIC DNA]</scope>
    <source>
        <strain evidence="7">MLS10</strain>
    </source>
</reference>
<keyword evidence="2 5" id="KW-0812">Transmembrane</keyword>
<accession>D6XW73</accession>
<protein>
    <recommendedName>
        <fullName evidence="6">NfeD-like C-terminal domain-containing protein</fullName>
    </recommendedName>
</protein>
<evidence type="ECO:0000256" key="4">
    <source>
        <dbReference type="ARBA" id="ARBA00023136"/>
    </source>
</evidence>
<keyword evidence="8" id="KW-1185">Reference proteome</keyword>
<dbReference type="PANTHER" id="PTHR33507">
    <property type="entry name" value="INNER MEMBRANE PROTEIN YBBJ"/>
    <property type="match status" value="1"/>
</dbReference>
<feature type="transmembrane region" description="Helical" evidence="5">
    <location>
        <begin position="32"/>
        <end position="49"/>
    </location>
</feature>
<keyword evidence="4 5" id="KW-0472">Membrane</keyword>
<evidence type="ECO:0000259" key="6">
    <source>
        <dbReference type="Pfam" id="PF01957"/>
    </source>
</evidence>
<proteinExistence type="predicted"/>
<dbReference type="PANTHER" id="PTHR33507:SF3">
    <property type="entry name" value="INNER MEMBRANE PROTEIN YBBJ"/>
    <property type="match status" value="1"/>
</dbReference>
<dbReference type="STRING" id="439292.Bsel_2324"/>
<dbReference type="GO" id="GO:0005886">
    <property type="term" value="C:plasma membrane"/>
    <property type="evidence" value="ECO:0007669"/>
    <property type="project" value="TreeGrafter"/>
</dbReference>
<feature type="transmembrane region" description="Helical" evidence="5">
    <location>
        <begin position="78"/>
        <end position="94"/>
    </location>
</feature>
<organism evidence="7 8">
    <name type="scientific">Bacillus selenitireducens (strain ATCC 700615 / DSM 15326 / MLS10)</name>
    <dbReference type="NCBI Taxonomy" id="439292"/>
    <lineage>
        <taxon>Bacteria</taxon>
        <taxon>Bacillati</taxon>
        <taxon>Bacillota</taxon>
        <taxon>Bacilli</taxon>
        <taxon>Bacillales</taxon>
        <taxon>Bacillaceae</taxon>
        <taxon>Salisediminibacterium</taxon>
    </lineage>
</organism>
<evidence type="ECO:0000313" key="7">
    <source>
        <dbReference type="EMBL" id="ADH99827.1"/>
    </source>
</evidence>
<feature type="transmembrane region" description="Helical" evidence="5">
    <location>
        <begin position="55"/>
        <end position="71"/>
    </location>
</feature>
<dbReference type="AlphaFoldDB" id="D6XW73"/>
<evidence type="ECO:0000313" key="8">
    <source>
        <dbReference type="Proteomes" id="UP000000271"/>
    </source>
</evidence>
<gene>
    <name evidence="7" type="ordered locus">Bsel_2324</name>
</gene>
<dbReference type="Pfam" id="PF01957">
    <property type="entry name" value="NfeD"/>
    <property type="match status" value="1"/>
</dbReference>
<evidence type="ECO:0000256" key="1">
    <source>
        <dbReference type="ARBA" id="ARBA00004141"/>
    </source>
</evidence>
<dbReference type="OrthoDB" id="9806253at2"/>
<dbReference type="HOGENOM" id="CLU_087257_2_1_9"/>
<evidence type="ECO:0000256" key="3">
    <source>
        <dbReference type="ARBA" id="ARBA00022989"/>
    </source>
</evidence>
<comment type="subcellular location">
    <subcellularLocation>
        <location evidence="1">Membrane</location>
        <topology evidence="1">Multi-pass membrane protein</topology>
    </subcellularLocation>
</comment>
<evidence type="ECO:0000256" key="2">
    <source>
        <dbReference type="ARBA" id="ARBA00022692"/>
    </source>
</evidence>
<name>D6XW73_BACIE</name>
<sequence>MEMLEFATVGFIVVFIATLFIFGELMVRMRGLFAVLGILLMAMYFSFHISGTESLWIVLLYLIGLTLIIFDGKVTADGSVGIFGIAFMVTAIAIPAPGWIYGTLVAMALVLAAPTSYLFTKVFKKRQMWNKILFEDKLTSDKGYNSMNDSYRDLIGKKGLTKTPFRPTGTVEVEGRMYSATTDNQWLNEETPVTVIAADGTRIVVVEDKEDASIPSEV</sequence>
<dbReference type="KEGG" id="bse:Bsel_2324"/>